<feature type="transmembrane region" description="Helical" evidence="7">
    <location>
        <begin position="145"/>
        <end position="167"/>
    </location>
</feature>
<feature type="transmembrane region" description="Helical" evidence="7">
    <location>
        <begin position="198"/>
        <end position="217"/>
    </location>
</feature>
<dbReference type="PANTHER" id="PTHR33048">
    <property type="entry name" value="PTH11-LIKE INTEGRAL MEMBRANE PROTEIN (AFU_ORTHOLOGUE AFUA_5G11245)"/>
    <property type="match status" value="1"/>
</dbReference>
<keyword evidence="2 7" id="KW-0812">Transmembrane</keyword>
<protein>
    <recommendedName>
        <fullName evidence="8">Rhodopsin domain-containing protein</fullName>
    </recommendedName>
</protein>
<dbReference type="Pfam" id="PF20684">
    <property type="entry name" value="Fung_rhodopsin"/>
    <property type="match status" value="1"/>
</dbReference>
<evidence type="ECO:0000256" key="4">
    <source>
        <dbReference type="ARBA" id="ARBA00023136"/>
    </source>
</evidence>
<feature type="domain" description="Rhodopsin" evidence="8">
    <location>
        <begin position="50"/>
        <end position="298"/>
    </location>
</feature>
<organism evidence="9 10">
    <name type="scientific">Verticillium longisporum</name>
    <name type="common">Verticillium dahliae var. longisporum</name>
    <dbReference type="NCBI Taxonomy" id="100787"/>
    <lineage>
        <taxon>Eukaryota</taxon>
        <taxon>Fungi</taxon>
        <taxon>Dikarya</taxon>
        <taxon>Ascomycota</taxon>
        <taxon>Pezizomycotina</taxon>
        <taxon>Sordariomycetes</taxon>
        <taxon>Hypocreomycetidae</taxon>
        <taxon>Glomerellales</taxon>
        <taxon>Plectosphaerellaceae</taxon>
        <taxon>Verticillium</taxon>
    </lineage>
</organism>
<dbReference type="GO" id="GO:0016020">
    <property type="term" value="C:membrane"/>
    <property type="evidence" value="ECO:0007669"/>
    <property type="project" value="UniProtKB-SubCell"/>
</dbReference>
<feature type="compositionally biased region" description="Basic and acidic residues" evidence="6">
    <location>
        <begin position="341"/>
        <end position="362"/>
    </location>
</feature>
<keyword evidence="3 7" id="KW-1133">Transmembrane helix</keyword>
<evidence type="ECO:0000256" key="1">
    <source>
        <dbReference type="ARBA" id="ARBA00004141"/>
    </source>
</evidence>
<evidence type="ECO:0000256" key="6">
    <source>
        <dbReference type="SAM" id="MobiDB-lite"/>
    </source>
</evidence>
<evidence type="ECO:0000256" key="3">
    <source>
        <dbReference type="ARBA" id="ARBA00022989"/>
    </source>
</evidence>
<comment type="subcellular location">
    <subcellularLocation>
        <location evidence="1">Membrane</location>
        <topology evidence="1">Multi-pass membrane protein</topology>
    </subcellularLocation>
</comment>
<name>A0A0G4N658_VERLO</name>
<gene>
    <name evidence="9" type="ORF">BN1723_005216</name>
</gene>
<sequence>MSVVNGVLVAIPPPEGYVVDFDNPQRNSVLTAYVVSAVGMVFALLFMLQRLYVKAFVRHSLGIDDFLLVIAWLGSIAIQVLTIRSFAHTYMGVHGWEIPFEKFQDFALFAAYINSIVYTIPTCFSKVVILLFLKDMNNSQKWYRWSVCAAMFFVVGSSTGILFSSLFPCQPFRKAFDLTIRPEVGSCIDRQAMFQATASLGVVADVIIIGIPIPMVLRLHMSKAKKAGLLLMFIIGSATVLTSMIRLGLLISVLDEVDQTWGGGPILWHNEANRVKSCVEANLLIMCASLSTLKHFVRVMAPKLLPSTDDNTRGKSKSTAFSGHELQTFGGTGSYKPSQYKRVDEPFGGAETRELGRKRESLDGTCSIGDGRSEEGIMRAPISHANPQNA</sequence>
<dbReference type="Proteomes" id="UP000045706">
    <property type="component" value="Unassembled WGS sequence"/>
</dbReference>
<dbReference type="PANTHER" id="PTHR33048:SF124">
    <property type="entry name" value="INTEGRAL MEMBRANE PROTEIN"/>
    <property type="match status" value="1"/>
</dbReference>
<dbReference type="InterPro" id="IPR052337">
    <property type="entry name" value="SAT4-like"/>
</dbReference>
<evidence type="ECO:0000259" key="8">
    <source>
        <dbReference type="Pfam" id="PF20684"/>
    </source>
</evidence>
<comment type="similarity">
    <text evidence="5">Belongs to the SAT4 family.</text>
</comment>
<feature type="region of interest" description="Disordered" evidence="6">
    <location>
        <begin position="308"/>
        <end position="390"/>
    </location>
</feature>
<reference evidence="10" key="1">
    <citation type="submission" date="2015-05" db="EMBL/GenBank/DDBJ databases">
        <authorList>
            <person name="Fogelqvist Johan"/>
        </authorList>
    </citation>
    <scope>NUCLEOTIDE SEQUENCE [LARGE SCALE GENOMIC DNA]</scope>
</reference>
<evidence type="ECO:0000313" key="9">
    <source>
        <dbReference type="EMBL" id="CRK41824.1"/>
    </source>
</evidence>
<accession>A0A0G4N658</accession>
<keyword evidence="4 7" id="KW-0472">Membrane</keyword>
<evidence type="ECO:0000256" key="2">
    <source>
        <dbReference type="ARBA" id="ARBA00022692"/>
    </source>
</evidence>
<dbReference type="AlphaFoldDB" id="A0A0G4N658"/>
<dbReference type="InterPro" id="IPR049326">
    <property type="entry name" value="Rhodopsin_dom_fungi"/>
</dbReference>
<evidence type="ECO:0000256" key="7">
    <source>
        <dbReference type="SAM" id="Phobius"/>
    </source>
</evidence>
<feature type="transmembrane region" description="Helical" evidence="7">
    <location>
        <begin position="65"/>
        <end position="86"/>
    </location>
</feature>
<dbReference type="EMBL" id="CVQI01032606">
    <property type="protein sequence ID" value="CRK41824.1"/>
    <property type="molecule type" value="Genomic_DNA"/>
</dbReference>
<evidence type="ECO:0000313" key="10">
    <source>
        <dbReference type="Proteomes" id="UP000045706"/>
    </source>
</evidence>
<evidence type="ECO:0000256" key="5">
    <source>
        <dbReference type="ARBA" id="ARBA00038359"/>
    </source>
</evidence>
<feature type="transmembrane region" description="Helical" evidence="7">
    <location>
        <begin position="106"/>
        <end position="133"/>
    </location>
</feature>
<proteinExistence type="inferred from homology"/>
<feature type="transmembrane region" description="Helical" evidence="7">
    <location>
        <begin position="229"/>
        <end position="254"/>
    </location>
</feature>
<feature type="transmembrane region" description="Helical" evidence="7">
    <location>
        <begin position="30"/>
        <end position="53"/>
    </location>
</feature>